<dbReference type="GO" id="GO:0005737">
    <property type="term" value="C:cytoplasm"/>
    <property type="evidence" value="ECO:0007669"/>
    <property type="project" value="TreeGrafter"/>
</dbReference>
<dbReference type="NCBIfam" id="TIGR01460">
    <property type="entry name" value="HAD-SF-IIA"/>
    <property type="match status" value="1"/>
</dbReference>
<accession>A0A645ERX0</accession>
<dbReference type="Pfam" id="PF13344">
    <property type="entry name" value="Hydrolase_6"/>
    <property type="match status" value="1"/>
</dbReference>
<comment type="caution">
    <text evidence="1">The sequence shown here is derived from an EMBL/GenBank/DDBJ whole genome shotgun (WGS) entry which is preliminary data.</text>
</comment>
<sequence length="227" mass="24592">MFLTNNSARDAGYYAAKLSGMGFPCAPESILTSGAATAQYLQCRHPNCRVFILGTQELKQEFLQYEFIVTEDQPDVVVLGFDLTINYDKLAQACHLIRTGTPFIATHPDLNCPVDFASGYIPDCGAIAALITASTGVKPKVIGKPQREMIEALKLRKHYAGDAIAMVGDRIYTDIAMANSAGLTSILVLSGETKEQDLLHSSIQPDYVVPSLAELLALLRQHDSQAG</sequence>
<dbReference type="InterPro" id="IPR023214">
    <property type="entry name" value="HAD_sf"/>
</dbReference>
<gene>
    <name evidence="1" type="primary">yutF_8</name>
    <name evidence="1" type="ORF">SDC9_151268</name>
</gene>
<dbReference type="Pfam" id="PF13242">
    <property type="entry name" value="Hydrolase_like"/>
    <property type="match status" value="1"/>
</dbReference>
<proteinExistence type="predicted"/>
<keyword evidence="1" id="KW-0378">Hydrolase</keyword>
<organism evidence="1">
    <name type="scientific">bioreactor metagenome</name>
    <dbReference type="NCBI Taxonomy" id="1076179"/>
    <lineage>
        <taxon>unclassified sequences</taxon>
        <taxon>metagenomes</taxon>
        <taxon>ecological metagenomes</taxon>
    </lineage>
</organism>
<dbReference type="EC" id="3.1.3.-" evidence="1"/>
<dbReference type="EMBL" id="VSSQ01049953">
    <property type="protein sequence ID" value="MPN04032.1"/>
    <property type="molecule type" value="Genomic_DNA"/>
</dbReference>
<reference evidence="1" key="1">
    <citation type="submission" date="2019-08" db="EMBL/GenBank/DDBJ databases">
        <authorList>
            <person name="Kucharzyk K."/>
            <person name="Murdoch R.W."/>
            <person name="Higgins S."/>
            <person name="Loffler F."/>
        </authorList>
    </citation>
    <scope>NUCLEOTIDE SEQUENCE</scope>
</reference>
<dbReference type="PANTHER" id="PTHR19288:SF46">
    <property type="entry name" value="HALOACID DEHALOGENASE-LIKE HYDROLASE DOMAIN-CONTAINING PROTEIN 2"/>
    <property type="match status" value="1"/>
</dbReference>
<dbReference type="GO" id="GO:0016791">
    <property type="term" value="F:phosphatase activity"/>
    <property type="evidence" value="ECO:0007669"/>
    <property type="project" value="TreeGrafter"/>
</dbReference>
<evidence type="ECO:0000313" key="1">
    <source>
        <dbReference type="EMBL" id="MPN04032.1"/>
    </source>
</evidence>
<dbReference type="Gene3D" id="3.40.50.1000">
    <property type="entry name" value="HAD superfamily/HAD-like"/>
    <property type="match status" value="2"/>
</dbReference>
<dbReference type="InterPro" id="IPR006357">
    <property type="entry name" value="HAD-SF_hydro_IIA"/>
</dbReference>
<dbReference type="InterPro" id="IPR036412">
    <property type="entry name" value="HAD-like_sf"/>
</dbReference>
<dbReference type="AlphaFoldDB" id="A0A645ERX0"/>
<name>A0A645ERX0_9ZZZZ</name>
<dbReference type="PANTHER" id="PTHR19288">
    <property type="entry name" value="4-NITROPHENYLPHOSPHATASE-RELATED"/>
    <property type="match status" value="1"/>
</dbReference>
<dbReference type="SUPFAM" id="SSF56784">
    <property type="entry name" value="HAD-like"/>
    <property type="match status" value="1"/>
</dbReference>
<protein>
    <submittedName>
        <fullName evidence="1">Acid sugar phosphatase</fullName>
        <ecNumber evidence="1">3.1.3.-</ecNumber>
    </submittedName>
</protein>